<feature type="coiled-coil region" evidence="1">
    <location>
        <begin position="223"/>
        <end position="250"/>
    </location>
</feature>
<feature type="coiled-coil region" evidence="1">
    <location>
        <begin position="62"/>
        <end position="93"/>
    </location>
</feature>
<keyword evidence="1" id="KW-0175">Coiled coil</keyword>
<feature type="non-terminal residue" evidence="2">
    <location>
        <position position="265"/>
    </location>
</feature>
<keyword evidence="3" id="KW-1185">Reference proteome</keyword>
<reference evidence="2" key="1">
    <citation type="submission" date="2022-11" db="EMBL/GenBank/DDBJ databases">
        <title>Centuries of genome instability and evolution in soft-shell clam transmissible cancer (bioRxiv).</title>
        <authorList>
            <person name="Hart S.F.M."/>
            <person name="Yonemitsu M.A."/>
            <person name="Giersch R.M."/>
            <person name="Beal B.F."/>
            <person name="Arriagada G."/>
            <person name="Davis B.W."/>
            <person name="Ostrander E.A."/>
            <person name="Goff S.P."/>
            <person name="Metzger M.J."/>
        </authorList>
    </citation>
    <scope>NUCLEOTIDE SEQUENCE</scope>
    <source>
        <strain evidence="2">MELC-2E11</strain>
        <tissue evidence="2">Siphon/mantle</tissue>
    </source>
</reference>
<evidence type="ECO:0000313" key="2">
    <source>
        <dbReference type="EMBL" id="WAR10597.1"/>
    </source>
</evidence>
<gene>
    <name evidence="2" type="ORF">MAR_035673</name>
</gene>
<proteinExistence type="predicted"/>
<evidence type="ECO:0000313" key="3">
    <source>
        <dbReference type="Proteomes" id="UP001164746"/>
    </source>
</evidence>
<dbReference type="EMBL" id="CP111018">
    <property type="protein sequence ID" value="WAR10597.1"/>
    <property type="molecule type" value="Genomic_DNA"/>
</dbReference>
<dbReference type="Proteomes" id="UP001164746">
    <property type="component" value="Chromosome 7"/>
</dbReference>
<organism evidence="2 3">
    <name type="scientific">Mya arenaria</name>
    <name type="common">Soft-shell clam</name>
    <dbReference type="NCBI Taxonomy" id="6604"/>
    <lineage>
        <taxon>Eukaryota</taxon>
        <taxon>Metazoa</taxon>
        <taxon>Spiralia</taxon>
        <taxon>Lophotrochozoa</taxon>
        <taxon>Mollusca</taxon>
        <taxon>Bivalvia</taxon>
        <taxon>Autobranchia</taxon>
        <taxon>Heteroconchia</taxon>
        <taxon>Euheterodonta</taxon>
        <taxon>Imparidentia</taxon>
        <taxon>Neoheterodontei</taxon>
        <taxon>Myida</taxon>
        <taxon>Myoidea</taxon>
        <taxon>Myidae</taxon>
        <taxon>Mya</taxon>
    </lineage>
</organism>
<evidence type="ECO:0000256" key="1">
    <source>
        <dbReference type="SAM" id="Coils"/>
    </source>
</evidence>
<protein>
    <submittedName>
        <fullName evidence="2">Uncharacterized protein</fullName>
    </submittedName>
</protein>
<sequence>MASKQIQCEMCCNENAVGYCKTCGNVGETCINVHKTVKEVFDLLHEDVSIDCEKINTMKSMFNELKAEILFIKDEAEQSKESYKNNIDKCMEECMESGNRIKQRVDQLTRICKDGISEIYEKNVNSYSHITKTRDEKTKWCDNEESKINDVVDNNMAGHFYLVSRHFEKKVSDARSDLKEIKHKHTFKGIDFKENKNLEEVFEQHEDVTGSDDGHANGVVAFITEINKTWRELTALLKNARNELDESENGIKTFLYSNILNPIVL</sequence>
<accession>A0ABY7EKU0</accession>
<name>A0ABY7EKU0_MYAAR</name>